<dbReference type="GO" id="GO:0016740">
    <property type="term" value="F:transferase activity"/>
    <property type="evidence" value="ECO:0007669"/>
    <property type="project" value="UniProtKB-KW"/>
</dbReference>
<organism evidence="1 2">
    <name type="scientific">Pigmentiphaga kullae</name>
    <dbReference type="NCBI Taxonomy" id="151784"/>
    <lineage>
        <taxon>Bacteria</taxon>
        <taxon>Pseudomonadati</taxon>
        <taxon>Pseudomonadota</taxon>
        <taxon>Betaproteobacteria</taxon>
        <taxon>Burkholderiales</taxon>
        <taxon>Alcaligenaceae</taxon>
        <taxon>Pigmentiphaga</taxon>
    </lineage>
</organism>
<dbReference type="RefSeq" id="WP_130358223.1">
    <property type="nucleotide sequence ID" value="NZ_SGXC01000002.1"/>
</dbReference>
<protein>
    <submittedName>
        <fullName evidence="1">CoA transferase family III</fullName>
    </submittedName>
</protein>
<reference evidence="1 2" key="1">
    <citation type="submission" date="2019-02" db="EMBL/GenBank/DDBJ databases">
        <title>Genomic Encyclopedia of Type Strains, Phase IV (KMG-IV): sequencing the most valuable type-strain genomes for metagenomic binning, comparative biology and taxonomic classification.</title>
        <authorList>
            <person name="Goeker M."/>
        </authorList>
    </citation>
    <scope>NUCLEOTIDE SEQUENCE [LARGE SCALE GENOMIC DNA]</scope>
    <source>
        <strain evidence="1 2">K24</strain>
    </source>
</reference>
<gene>
    <name evidence="1" type="ORF">EV675_3065</name>
</gene>
<dbReference type="InterPro" id="IPR050509">
    <property type="entry name" value="CoA-transferase_III"/>
</dbReference>
<dbReference type="Proteomes" id="UP000292445">
    <property type="component" value="Unassembled WGS sequence"/>
</dbReference>
<dbReference type="PANTHER" id="PTHR48228:SF4">
    <property type="entry name" value="BLR3030 PROTEIN"/>
    <property type="match status" value="1"/>
</dbReference>
<dbReference type="Pfam" id="PF02515">
    <property type="entry name" value="CoA_transf_3"/>
    <property type="match status" value="1"/>
</dbReference>
<comment type="caution">
    <text evidence="1">The sequence shown here is derived from an EMBL/GenBank/DDBJ whole genome shotgun (WGS) entry which is preliminary data.</text>
</comment>
<keyword evidence="2" id="KW-1185">Reference proteome</keyword>
<evidence type="ECO:0000313" key="2">
    <source>
        <dbReference type="Proteomes" id="UP000292445"/>
    </source>
</evidence>
<dbReference type="OrthoDB" id="9058532at2"/>
<evidence type="ECO:0000313" key="1">
    <source>
        <dbReference type="EMBL" id="RZS80463.1"/>
    </source>
</evidence>
<dbReference type="SUPFAM" id="SSF89796">
    <property type="entry name" value="CoA-transferase family III (CaiB/BaiF)"/>
    <property type="match status" value="2"/>
</dbReference>
<name>A0A4Q7NC42_9BURK</name>
<proteinExistence type="predicted"/>
<dbReference type="Gene3D" id="3.40.50.10540">
    <property type="entry name" value="Crotonobetainyl-coa:carnitine coa-transferase, domain 1"/>
    <property type="match status" value="1"/>
</dbReference>
<dbReference type="AlphaFoldDB" id="A0A4Q7NC42"/>
<keyword evidence="1" id="KW-0808">Transferase</keyword>
<dbReference type="EMBL" id="SGXC01000002">
    <property type="protein sequence ID" value="RZS80463.1"/>
    <property type="molecule type" value="Genomic_DNA"/>
</dbReference>
<dbReference type="PANTHER" id="PTHR48228">
    <property type="entry name" value="SUCCINYL-COA--D-CITRAMALATE COA-TRANSFERASE"/>
    <property type="match status" value="1"/>
</dbReference>
<dbReference type="InterPro" id="IPR003673">
    <property type="entry name" value="CoA-Trfase_fam_III"/>
</dbReference>
<accession>A0A4Q7NC42</accession>
<dbReference type="InterPro" id="IPR023606">
    <property type="entry name" value="CoA-Trfase_III_dom_1_sf"/>
</dbReference>
<sequence>MRRDLDGGAGGVCDGYLRAIWNAAGSAALPADVAWLGAGSLPSIFPVTDLAAAAVGAAGLAVAELIGQRHGSLPAVAVDRRLASFWFDTSLRPVGWKLPPARDPVTGDYAAADGWIRLHANAPHHRDAILRVLGCHGSHDSVAQAVAAWNALDLENAIVEAKGCAAQMRTQEAWAAHPQGAAVSIEPLLWRTPASAAPAPTWAGPPARPLQGVRVLDLTRIIAGPVATRFLAGYGAEVLRLDPPAWDEPVAAPELTLGKRCGRIDLRSTEGRRLFRQLLRDADVLVHGYRSDALGALGFDAEQRRRINPGLVDVSLDAYGWTGPWKARRGFDSLVQMSCGIADAGMRKLGRDKPTPLPVQALDHTTGYLLATAAIRGLTERVRTGCGGEFRASLARTAALLVQGVANADAAPLAPEARDDCTMPSEMTAWGRARRVKAPLTVAGAPMAWDIPAGPLGASQASWRA</sequence>